<feature type="transmembrane region" description="Helical" evidence="1">
    <location>
        <begin position="32"/>
        <end position="49"/>
    </location>
</feature>
<organism evidence="2 3">
    <name type="scientific">Thermococcus piezophilus</name>
    <dbReference type="NCBI Taxonomy" id="1712654"/>
    <lineage>
        <taxon>Archaea</taxon>
        <taxon>Methanobacteriati</taxon>
        <taxon>Methanobacteriota</taxon>
        <taxon>Thermococci</taxon>
        <taxon>Thermococcales</taxon>
        <taxon>Thermococcaceae</taxon>
        <taxon>Thermococcus</taxon>
    </lineage>
</organism>
<name>A0A172WGU1_9EURY</name>
<feature type="transmembrane region" description="Helical" evidence="1">
    <location>
        <begin position="61"/>
        <end position="78"/>
    </location>
</feature>
<feature type="transmembrane region" description="Helical" evidence="1">
    <location>
        <begin position="196"/>
        <end position="214"/>
    </location>
</feature>
<sequence length="330" mass="36654">MFNPNWGRLALYIGSVTLIYAMSAQIEWLRALVTPALVLAASMFAADILEYSGRKVESPLMRIAGAAAALTVLPAEIFPWKTQMAMVVIGTGTALVGPSLKRNSRLVRGTGIFILFYGLSEINALQPVRSVFLCAGAFLFVGYAVAEFDHRGHLWAETVERNLIGIGILGGILGLYTSVRGELSTSYPGLVFYGEWIALVLGVVVAGSMVYSVVSKSDPEKYLISQWRRHEAKTVERFGPEMAKARKAVEDFVVRGKKGPLVTFIAYYGAQLFGDRGKVEELVSRIADYEEKKTSPLTPLWIRKAYERRELENRLKIVEEVFDELKRMMG</sequence>
<evidence type="ECO:0000313" key="3">
    <source>
        <dbReference type="Proteomes" id="UP000076969"/>
    </source>
</evidence>
<dbReference type="STRING" id="1712654.A7C91_05075"/>
<keyword evidence="1" id="KW-0812">Transmembrane</keyword>
<dbReference type="KEGG" id="tpie:A7C91_05075"/>
<proteinExistence type="predicted"/>
<keyword evidence="1" id="KW-1133">Transmembrane helix</keyword>
<dbReference type="AlphaFoldDB" id="A0A172WGU1"/>
<reference evidence="3" key="1">
    <citation type="journal article" date="2016" name="Syst. Appl. Microbiol.">
        <title>Thermococcus piezophilus sp. nov., a novel hyperthermophilic and piezophilic archaeon with a broad pressure range for growth, isolated from a deepest hydrothermal vent at the Mid-Cayman Rise.</title>
        <authorList>
            <person name="Dalmasso C."/>
            <person name="Oger P."/>
            <person name="Selva G."/>
            <person name="Courtine D."/>
            <person name="L'Haridon S."/>
            <person name="Garlaschelli A."/>
            <person name="Roussel E."/>
            <person name="Miyazaki J."/>
            <person name="Reveillaud J."/>
            <person name="Jebbar M."/>
            <person name="Takai K."/>
            <person name="Maignien L."/>
            <person name="Alain K."/>
        </authorList>
    </citation>
    <scope>NUCLEOTIDE SEQUENCE [LARGE SCALE GENOMIC DNA]</scope>
    <source>
        <strain evidence="3">CDGS</strain>
    </source>
</reference>
<evidence type="ECO:0000256" key="1">
    <source>
        <dbReference type="SAM" id="Phobius"/>
    </source>
</evidence>
<keyword evidence="1" id="KW-0472">Membrane</keyword>
<protein>
    <submittedName>
        <fullName evidence="2">Uncharacterized protein</fullName>
    </submittedName>
</protein>
<dbReference type="EMBL" id="CP015520">
    <property type="protein sequence ID" value="ANF22610.1"/>
    <property type="molecule type" value="Genomic_DNA"/>
</dbReference>
<dbReference type="OrthoDB" id="102587at2157"/>
<accession>A0A172WGU1</accession>
<feature type="transmembrane region" description="Helical" evidence="1">
    <location>
        <begin position="9"/>
        <end position="26"/>
    </location>
</feature>
<keyword evidence="3" id="KW-1185">Reference proteome</keyword>
<feature type="transmembrane region" description="Helical" evidence="1">
    <location>
        <begin position="158"/>
        <end position="176"/>
    </location>
</feature>
<dbReference type="Proteomes" id="UP000076969">
    <property type="component" value="Chromosome"/>
</dbReference>
<evidence type="ECO:0000313" key="2">
    <source>
        <dbReference type="EMBL" id="ANF22610.1"/>
    </source>
</evidence>
<gene>
    <name evidence="2" type="ORF">A7C91_05075</name>
</gene>
<feature type="transmembrane region" description="Helical" evidence="1">
    <location>
        <begin position="130"/>
        <end position="146"/>
    </location>
</feature>